<comment type="similarity">
    <text evidence="2">Belongs to the threonine synthase family.</text>
</comment>
<evidence type="ECO:0000256" key="1">
    <source>
        <dbReference type="ARBA" id="ARBA00001933"/>
    </source>
</evidence>
<evidence type="ECO:0000256" key="6">
    <source>
        <dbReference type="PIRSR" id="PIRSR604450-51"/>
    </source>
</evidence>
<proteinExistence type="inferred from homology"/>
<dbReference type="PANTHER" id="PTHR42690:SF1">
    <property type="entry name" value="THREONINE SYNTHASE-LIKE 2"/>
    <property type="match status" value="1"/>
</dbReference>
<dbReference type="PANTHER" id="PTHR42690">
    <property type="entry name" value="THREONINE SYNTHASE FAMILY MEMBER"/>
    <property type="match status" value="1"/>
</dbReference>
<keyword evidence="3 6" id="KW-0663">Pyridoxal phosphate</keyword>
<name>A0A806JZW2_9BACT</name>
<evidence type="ECO:0000256" key="4">
    <source>
        <dbReference type="ARBA" id="ARBA00023239"/>
    </source>
</evidence>
<evidence type="ECO:0000256" key="2">
    <source>
        <dbReference type="ARBA" id="ARBA00005517"/>
    </source>
</evidence>
<evidence type="ECO:0000259" key="8">
    <source>
        <dbReference type="Pfam" id="PF14821"/>
    </source>
</evidence>
<sequence>MKLWARLGMDSIMMYASTNRQTPEVKLAEALLRGQAPDKGLYLPVEIPRFAPGELAALYDKSYPETAAAVLGKFTAGTFAPDALAEMCRSAYDFDVPLERVDAQRHVLRLDRGPTASFKDFAGLMMGRMFGSLRRAAAESGGRLVILTATSGDTGSAIAHAFYKIPNVEVMILFPPDEVSARQRKQMTTLGENITAVGVGGKFDDCQALVKQAFADETLRDIELTSANSINIGRLLPQIVYYVYAAVKLTRGESPIVISVPSGNFGNMMGALLASRMGLPLEKLVIATNENDEVPLFMETGAYGKIVPSRACLSNAMNVGHPSNFARVIALFDGWLDESGVLRRKPDMERMRKELWATSVTDEETRGTIQKAWRERQLLLEPHGAVGWLGLERYLRESSSTTTAVSVETAHPAKFPEEVEKLLGFSPEVPASLSAVETKPEHYLDLPADYAAFHRLLMDTWQPPKTPKSRLATEAKAEFTLGK</sequence>
<feature type="modified residue" description="N6-(pyridoxal phosphate)lysine" evidence="6">
    <location>
        <position position="119"/>
    </location>
</feature>
<evidence type="ECO:0000313" key="9">
    <source>
        <dbReference type="EMBL" id="AGS52808.1"/>
    </source>
</evidence>
<dbReference type="Gene3D" id="3.40.50.1100">
    <property type="match status" value="2"/>
</dbReference>
<keyword evidence="4 9" id="KW-0456">Lyase</keyword>
<dbReference type="Pfam" id="PF14821">
    <property type="entry name" value="Thr_synth_N"/>
    <property type="match status" value="1"/>
</dbReference>
<dbReference type="SUPFAM" id="SSF53686">
    <property type="entry name" value="Tryptophan synthase beta subunit-like PLP-dependent enzymes"/>
    <property type="match status" value="1"/>
</dbReference>
<dbReference type="EC" id="4.2.3.1" evidence="5"/>
<comment type="cofactor">
    <cofactor evidence="1 6">
        <name>pyridoxal 5'-phosphate</name>
        <dbReference type="ChEBI" id="CHEBI:597326"/>
    </cofactor>
</comment>
<protein>
    <recommendedName>
        <fullName evidence="5">Threonine synthase</fullName>
        <ecNumber evidence="5">4.2.3.1</ecNumber>
    </recommendedName>
</protein>
<evidence type="ECO:0000256" key="3">
    <source>
        <dbReference type="ARBA" id="ARBA00022898"/>
    </source>
</evidence>
<dbReference type="InterPro" id="IPR004450">
    <property type="entry name" value="Thr_synthase-like"/>
</dbReference>
<organism evidence="9">
    <name type="scientific">uncultured bacterium contig00009</name>
    <dbReference type="NCBI Taxonomy" id="1181501"/>
    <lineage>
        <taxon>Bacteria</taxon>
        <taxon>environmental samples</taxon>
    </lineage>
</organism>
<dbReference type="NCBIfam" id="TIGR00260">
    <property type="entry name" value="thrC"/>
    <property type="match status" value="1"/>
</dbReference>
<evidence type="ECO:0000259" key="7">
    <source>
        <dbReference type="Pfam" id="PF00291"/>
    </source>
</evidence>
<dbReference type="InterPro" id="IPR037158">
    <property type="entry name" value="Thr_synth_N_sf"/>
</dbReference>
<evidence type="ECO:0000256" key="5">
    <source>
        <dbReference type="NCBIfam" id="TIGR00260"/>
    </source>
</evidence>
<feature type="domain" description="Tryptophan synthase beta chain-like PALP" evidence="7">
    <location>
        <begin position="110"/>
        <end position="405"/>
    </location>
</feature>
<dbReference type="Gene3D" id="3.90.1380.10">
    <property type="entry name" value="Threonine synthase, N-terminal domain"/>
    <property type="match status" value="1"/>
</dbReference>
<dbReference type="Pfam" id="PF00291">
    <property type="entry name" value="PALP"/>
    <property type="match status" value="1"/>
</dbReference>
<accession>A0A806JZW2</accession>
<reference evidence="9" key="1">
    <citation type="submission" date="2012-03" db="EMBL/GenBank/DDBJ databases">
        <title>Functional metagenomics reveals considerable lignocellulase gene clusters in the gut microbiome of a wood-feeding higher termite.</title>
        <authorList>
            <person name="Liu N."/>
        </authorList>
    </citation>
    <scope>NUCLEOTIDE SEQUENCE</scope>
</reference>
<feature type="domain" description="Threonine synthase N-terminal" evidence="8">
    <location>
        <begin position="15"/>
        <end position="92"/>
    </location>
</feature>
<dbReference type="GO" id="GO:0004795">
    <property type="term" value="F:threonine synthase activity"/>
    <property type="evidence" value="ECO:0007669"/>
    <property type="project" value="UniProtKB-UniRule"/>
</dbReference>
<dbReference type="EMBL" id="JQ844213">
    <property type="protein sequence ID" value="AGS52808.1"/>
    <property type="molecule type" value="Genomic_DNA"/>
</dbReference>
<dbReference type="InterPro" id="IPR029144">
    <property type="entry name" value="Thr_synth_N"/>
</dbReference>
<dbReference type="InterPro" id="IPR036052">
    <property type="entry name" value="TrpB-like_PALP_sf"/>
</dbReference>
<dbReference type="InterPro" id="IPR051166">
    <property type="entry name" value="Threonine_Synthase"/>
</dbReference>
<dbReference type="InterPro" id="IPR001926">
    <property type="entry name" value="TrpB-like_PALP"/>
</dbReference>
<dbReference type="AlphaFoldDB" id="A0A806JZW2"/>
<dbReference type="GO" id="GO:0009088">
    <property type="term" value="P:threonine biosynthetic process"/>
    <property type="evidence" value="ECO:0007669"/>
    <property type="project" value="UniProtKB-UniRule"/>
</dbReference>